<organism evidence="3 4">
    <name type="scientific">Treponema maltophilum ATCC 51939</name>
    <dbReference type="NCBI Taxonomy" id="1125699"/>
    <lineage>
        <taxon>Bacteria</taxon>
        <taxon>Pseudomonadati</taxon>
        <taxon>Spirochaetota</taxon>
        <taxon>Spirochaetia</taxon>
        <taxon>Spirochaetales</taxon>
        <taxon>Treponemataceae</taxon>
        <taxon>Treponema</taxon>
    </lineage>
</organism>
<dbReference type="HOGENOM" id="CLU_036182_0_1_12"/>
<feature type="transmembrane region" description="Helical" evidence="1">
    <location>
        <begin position="124"/>
        <end position="154"/>
    </location>
</feature>
<feature type="transmembrane region" description="Helical" evidence="1">
    <location>
        <begin position="161"/>
        <end position="183"/>
    </location>
</feature>
<dbReference type="GO" id="GO:0016747">
    <property type="term" value="F:acyltransferase activity, transferring groups other than amino-acyl groups"/>
    <property type="evidence" value="ECO:0007669"/>
    <property type="project" value="InterPro"/>
</dbReference>
<dbReference type="RefSeq" id="WP_016524954.1">
    <property type="nucleotide sequence ID" value="NZ_KE332518.1"/>
</dbReference>
<keyword evidence="4" id="KW-1185">Reference proteome</keyword>
<dbReference type="STRING" id="1125699.HMPREF9194_00660"/>
<gene>
    <name evidence="3" type="ORF">HMPREF9194_00660</name>
</gene>
<feature type="transmembrane region" description="Helical" evidence="1">
    <location>
        <begin position="319"/>
        <end position="337"/>
    </location>
</feature>
<dbReference type="OrthoDB" id="355417at2"/>
<dbReference type="eggNOG" id="COG1835">
    <property type="taxonomic scope" value="Bacteria"/>
</dbReference>
<sequence>MRKHYLDNIRWMTVCAVVLYHVIFIYNAVMPPYTLIGAFSETQVQDALLYILYPWFMILLFIVAGISSRCYLETHSIRDFVRTRTRKLLVPSTIGVLLFGWLQGRLNMTLAGGFDGIPDTMPRVAVFAITVASGTGVLWFIQMLWLFSMLLALVRKFEKGGLYALCGKANVFVLLLLGVPLYFSGLILNTPVVTVYRFGIYAFAFFLGYFVFSHENLIDRLAKIDIVLGIAALLSGALYLYLHFGDKYAVMPTVNSVSAVAYAWLASLALLALMKRRYDRESAFTRFMTKRSFGLYVFHYFPLTLTAWLLARYAKLPAVPAYAIAAFASFFGAFLLYEAVVRIPFVRWCLLGIKKRKYA</sequence>
<dbReference type="PANTHER" id="PTHR36927">
    <property type="entry name" value="BLR4337 PROTEIN"/>
    <property type="match status" value="1"/>
</dbReference>
<dbReference type="AlphaFoldDB" id="S3JWJ9"/>
<evidence type="ECO:0000313" key="4">
    <source>
        <dbReference type="Proteomes" id="UP000014541"/>
    </source>
</evidence>
<feature type="transmembrane region" description="Helical" evidence="1">
    <location>
        <begin position="195"/>
        <end position="212"/>
    </location>
</feature>
<evidence type="ECO:0000256" key="1">
    <source>
        <dbReference type="SAM" id="Phobius"/>
    </source>
</evidence>
<feature type="transmembrane region" description="Helical" evidence="1">
    <location>
        <begin position="88"/>
        <end position="104"/>
    </location>
</feature>
<feature type="domain" description="Acyltransferase 3" evidence="2">
    <location>
        <begin position="4"/>
        <end position="337"/>
    </location>
</feature>
<accession>S3JWJ9</accession>
<evidence type="ECO:0000313" key="3">
    <source>
        <dbReference type="EMBL" id="EPF30343.1"/>
    </source>
</evidence>
<dbReference type="Pfam" id="PF01757">
    <property type="entry name" value="Acyl_transf_3"/>
    <property type="match status" value="1"/>
</dbReference>
<keyword evidence="1" id="KW-0472">Membrane</keyword>
<keyword evidence="1" id="KW-0812">Transmembrane</keyword>
<feature type="transmembrane region" description="Helical" evidence="1">
    <location>
        <begin position="224"/>
        <end position="242"/>
    </location>
</feature>
<dbReference type="PATRIC" id="fig|1125699.3.peg.672"/>
<feature type="transmembrane region" description="Helical" evidence="1">
    <location>
        <begin position="254"/>
        <end position="273"/>
    </location>
</feature>
<comment type="caution">
    <text evidence="3">The sequence shown here is derived from an EMBL/GenBank/DDBJ whole genome shotgun (WGS) entry which is preliminary data.</text>
</comment>
<dbReference type="EMBL" id="ATFF01000006">
    <property type="protein sequence ID" value="EPF30343.1"/>
    <property type="molecule type" value="Genomic_DNA"/>
</dbReference>
<name>S3JWJ9_TREMA</name>
<keyword evidence="1" id="KW-1133">Transmembrane helix</keyword>
<dbReference type="InterPro" id="IPR002656">
    <property type="entry name" value="Acyl_transf_3_dom"/>
</dbReference>
<evidence type="ECO:0000259" key="2">
    <source>
        <dbReference type="Pfam" id="PF01757"/>
    </source>
</evidence>
<dbReference type="PANTHER" id="PTHR36927:SF3">
    <property type="entry name" value="GLUCANS BIOSYNTHESIS PROTEIN C"/>
    <property type="match status" value="1"/>
</dbReference>
<proteinExistence type="predicted"/>
<reference evidence="3 4" key="1">
    <citation type="submission" date="2013-04" db="EMBL/GenBank/DDBJ databases">
        <title>The Genome Sequence of Treponema maltophilum ATCC 51939.</title>
        <authorList>
            <consortium name="The Broad Institute Genomics Platform"/>
            <person name="Earl A."/>
            <person name="Ward D."/>
            <person name="Feldgarden M."/>
            <person name="Gevers D."/>
            <person name="Leonetti C."/>
            <person name="Blanton J.M."/>
            <person name="Dewhirst F.E."/>
            <person name="Izard J."/>
            <person name="Walker B."/>
            <person name="Young S."/>
            <person name="Zeng Q."/>
            <person name="Gargeya S."/>
            <person name="Fitzgerald M."/>
            <person name="Haas B."/>
            <person name="Abouelleil A."/>
            <person name="Allen A.W."/>
            <person name="Alvarado L."/>
            <person name="Arachchi H.M."/>
            <person name="Berlin A.M."/>
            <person name="Chapman S.B."/>
            <person name="Gainer-Dewar J."/>
            <person name="Goldberg J."/>
            <person name="Griggs A."/>
            <person name="Gujja S."/>
            <person name="Hansen M."/>
            <person name="Howarth C."/>
            <person name="Imamovic A."/>
            <person name="Ireland A."/>
            <person name="Larimer J."/>
            <person name="McCowan C."/>
            <person name="Murphy C."/>
            <person name="Pearson M."/>
            <person name="Poon T.W."/>
            <person name="Priest M."/>
            <person name="Roberts A."/>
            <person name="Saif S."/>
            <person name="Shea T."/>
            <person name="Sisk P."/>
            <person name="Sykes S."/>
            <person name="Wortman J."/>
            <person name="Nusbaum C."/>
            <person name="Birren B."/>
        </authorList>
    </citation>
    <scope>NUCLEOTIDE SEQUENCE [LARGE SCALE GENOMIC DNA]</scope>
    <source>
        <strain evidence="3 4">ATCC 51939</strain>
    </source>
</reference>
<dbReference type="Proteomes" id="UP000014541">
    <property type="component" value="Unassembled WGS sequence"/>
</dbReference>
<dbReference type="InterPro" id="IPR050623">
    <property type="entry name" value="Glucan_succinyl_AcylTrfase"/>
</dbReference>
<feature type="transmembrane region" description="Helical" evidence="1">
    <location>
        <begin position="293"/>
        <end position="313"/>
    </location>
</feature>
<feature type="transmembrane region" description="Helical" evidence="1">
    <location>
        <begin position="47"/>
        <end position="67"/>
    </location>
</feature>
<protein>
    <recommendedName>
        <fullName evidence="2">Acyltransferase 3 domain-containing protein</fullName>
    </recommendedName>
</protein>